<proteinExistence type="predicted"/>
<sequence>MDTEHQGSTCACEQDGLLLEVQPNSNILWSFLKGNVNKRDGVKYGSACGGQTTGRKKSITSSGETVGQPGTVASLHEIRRKNFSSEE</sequence>
<reference evidence="2" key="1">
    <citation type="journal article" date="2023" name="G3 (Bethesda)">
        <title>A reference genome for the long-term kleptoplast-retaining sea slug Elysia crispata morphotype clarki.</title>
        <authorList>
            <person name="Eastman K.E."/>
            <person name="Pendleton A.L."/>
            <person name="Shaikh M.A."/>
            <person name="Suttiyut T."/>
            <person name="Ogas R."/>
            <person name="Tomko P."/>
            <person name="Gavelis G."/>
            <person name="Widhalm J.R."/>
            <person name="Wisecaver J.H."/>
        </authorList>
    </citation>
    <scope>NUCLEOTIDE SEQUENCE</scope>
    <source>
        <strain evidence="2">ECLA1</strain>
    </source>
</reference>
<keyword evidence="3" id="KW-1185">Reference proteome</keyword>
<name>A0AAE1AKR5_9GAST</name>
<protein>
    <submittedName>
        <fullName evidence="2">Uncharacterized protein</fullName>
    </submittedName>
</protein>
<gene>
    <name evidence="2" type="ORF">RRG08_001728</name>
</gene>
<organism evidence="2 3">
    <name type="scientific">Elysia crispata</name>
    <name type="common">lettuce slug</name>
    <dbReference type="NCBI Taxonomy" id="231223"/>
    <lineage>
        <taxon>Eukaryota</taxon>
        <taxon>Metazoa</taxon>
        <taxon>Spiralia</taxon>
        <taxon>Lophotrochozoa</taxon>
        <taxon>Mollusca</taxon>
        <taxon>Gastropoda</taxon>
        <taxon>Heterobranchia</taxon>
        <taxon>Euthyneura</taxon>
        <taxon>Panpulmonata</taxon>
        <taxon>Sacoglossa</taxon>
        <taxon>Placobranchoidea</taxon>
        <taxon>Plakobranchidae</taxon>
        <taxon>Elysia</taxon>
    </lineage>
</organism>
<accession>A0AAE1AKR5</accession>
<feature type="region of interest" description="Disordered" evidence="1">
    <location>
        <begin position="53"/>
        <end position="72"/>
    </location>
</feature>
<evidence type="ECO:0000256" key="1">
    <source>
        <dbReference type="SAM" id="MobiDB-lite"/>
    </source>
</evidence>
<evidence type="ECO:0000313" key="3">
    <source>
        <dbReference type="Proteomes" id="UP001283361"/>
    </source>
</evidence>
<evidence type="ECO:0000313" key="2">
    <source>
        <dbReference type="EMBL" id="KAK3789340.1"/>
    </source>
</evidence>
<dbReference type="Proteomes" id="UP001283361">
    <property type="component" value="Unassembled WGS sequence"/>
</dbReference>
<dbReference type="EMBL" id="JAWDGP010001678">
    <property type="protein sequence ID" value="KAK3789340.1"/>
    <property type="molecule type" value="Genomic_DNA"/>
</dbReference>
<comment type="caution">
    <text evidence="2">The sequence shown here is derived from an EMBL/GenBank/DDBJ whole genome shotgun (WGS) entry which is preliminary data.</text>
</comment>
<dbReference type="AlphaFoldDB" id="A0AAE1AKR5"/>